<dbReference type="RefSeq" id="WP_101624973.1">
    <property type="nucleotide sequence ID" value="NZ_FXZC01000014.1"/>
</dbReference>
<gene>
    <name evidence="2" type="ORF">BC102111_03456</name>
</gene>
<dbReference type="AlphaFoldDB" id="A0A2H1KMN4"/>
<feature type="transmembrane region" description="Helical" evidence="1">
    <location>
        <begin position="60"/>
        <end position="82"/>
    </location>
</feature>
<protein>
    <recommendedName>
        <fullName evidence="4">DUF4235 domain-containing protein</fullName>
    </recommendedName>
</protein>
<evidence type="ECO:0000313" key="3">
    <source>
        <dbReference type="Proteomes" id="UP000234333"/>
    </source>
</evidence>
<keyword evidence="1" id="KW-0472">Membrane</keyword>
<evidence type="ECO:0008006" key="4">
    <source>
        <dbReference type="Google" id="ProtNLM"/>
    </source>
</evidence>
<organism evidence="2 3">
    <name type="scientific">Brevibacterium casei CIP 102111</name>
    <dbReference type="NCBI Taxonomy" id="1255625"/>
    <lineage>
        <taxon>Bacteria</taxon>
        <taxon>Bacillati</taxon>
        <taxon>Actinomycetota</taxon>
        <taxon>Actinomycetes</taxon>
        <taxon>Micrococcales</taxon>
        <taxon>Brevibacteriaceae</taxon>
        <taxon>Brevibacterium</taxon>
    </lineage>
</organism>
<keyword evidence="1" id="KW-1133">Transmembrane helix</keyword>
<dbReference type="Pfam" id="PF14019">
    <property type="entry name" value="DUF4235"/>
    <property type="match status" value="1"/>
</dbReference>
<dbReference type="InterPro" id="IPR025329">
    <property type="entry name" value="DUF4235"/>
</dbReference>
<name>A0A2H1KMN4_9MICO</name>
<sequence length="100" mass="10534">MVKTQERNGSRAAKLLYRPFGLAGSVVGGALAGLVFKQIWKRATPGENADAPGALESEHGLREILVAAALQGALFALVKALIDRGMANVFAKFIGDWPGD</sequence>
<keyword evidence="1" id="KW-0812">Transmembrane</keyword>
<dbReference type="Proteomes" id="UP000234333">
    <property type="component" value="Unassembled WGS sequence"/>
</dbReference>
<dbReference type="EMBL" id="FXZC01000014">
    <property type="protein sequence ID" value="SMY00868.1"/>
    <property type="molecule type" value="Genomic_DNA"/>
</dbReference>
<proteinExistence type="predicted"/>
<reference evidence="2 3" key="1">
    <citation type="submission" date="2017-03" db="EMBL/GenBank/DDBJ databases">
        <authorList>
            <person name="Afonso C.L."/>
            <person name="Miller P.J."/>
            <person name="Scott M.A."/>
            <person name="Spackman E."/>
            <person name="Goraichik I."/>
            <person name="Dimitrov K.M."/>
            <person name="Suarez D.L."/>
            <person name="Swayne D.E."/>
        </authorList>
    </citation>
    <scope>NUCLEOTIDE SEQUENCE [LARGE SCALE GENOMIC DNA]</scope>
    <source>
        <strain evidence="2 3">CIP 102111</strain>
    </source>
</reference>
<accession>A0A2H1KMN4</accession>
<evidence type="ECO:0000256" key="1">
    <source>
        <dbReference type="SAM" id="Phobius"/>
    </source>
</evidence>
<dbReference type="GeneID" id="99772592"/>
<feature type="transmembrane region" description="Helical" evidence="1">
    <location>
        <begin position="20"/>
        <end position="40"/>
    </location>
</feature>
<evidence type="ECO:0000313" key="2">
    <source>
        <dbReference type="EMBL" id="SMY00868.1"/>
    </source>
</evidence>